<keyword evidence="5" id="KW-1185">Reference proteome</keyword>
<feature type="chain" id="PRO_5039300993" description="SnoaL-like domain-containing protein" evidence="2">
    <location>
        <begin position="21"/>
        <end position="156"/>
    </location>
</feature>
<dbReference type="AlphaFoldDB" id="A0A7W7WTQ0"/>
<dbReference type="EMBL" id="JACHJS010000001">
    <property type="protein sequence ID" value="MBB4963410.1"/>
    <property type="molecule type" value="Genomic_DNA"/>
</dbReference>
<organism evidence="4 5">
    <name type="scientific">Saccharothrix violaceirubra</name>
    <dbReference type="NCBI Taxonomy" id="413306"/>
    <lineage>
        <taxon>Bacteria</taxon>
        <taxon>Bacillati</taxon>
        <taxon>Actinomycetota</taxon>
        <taxon>Actinomycetes</taxon>
        <taxon>Pseudonocardiales</taxon>
        <taxon>Pseudonocardiaceae</taxon>
        <taxon>Saccharothrix</taxon>
    </lineage>
</organism>
<dbReference type="Pfam" id="PF12680">
    <property type="entry name" value="SnoaL_2"/>
    <property type="match status" value="1"/>
</dbReference>
<feature type="compositionally biased region" description="Low complexity" evidence="1">
    <location>
        <begin position="24"/>
        <end position="37"/>
    </location>
</feature>
<reference evidence="4 5" key="1">
    <citation type="submission" date="2020-08" db="EMBL/GenBank/DDBJ databases">
        <title>Sequencing the genomes of 1000 actinobacteria strains.</title>
        <authorList>
            <person name="Klenk H.-P."/>
        </authorList>
    </citation>
    <scope>NUCLEOTIDE SEQUENCE [LARGE SCALE GENOMIC DNA]</scope>
    <source>
        <strain evidence="4 5">DSM 45084</strain>
    </source>
</reference>
<feature type="signal peptide" evidence="2">
    <location>
        <begin position="1"/>
        <end position="20"/>
    </location>
</feature>
<gene>
    <name evidence="4" type="ORF">F4559_000769</name>
</gene>
<keyword evidence="2" id="KW-0732">Signal</keyword>
<feature type="region of interest" description="Disordered" evidence="1">
    <location>
        <begin position="21"/>
        <end position="43"/>
    </location>
</feature>
<accession>A0A7W7WTQ0</accession>
<dbReference type="InterPro" id="IPR037401">
    <property type="entry name" value="SnoaL-like"/>
</dbReference>
<comment type="caution">
    <text evidence="4">The sequence shown here is derived from an EMBL/GenBank/DDBJ whole genome shotgun (WGS) entry which is preliminary data.</text>
</comment>
<dbReference type="PROSITE" id="PS51257">
    <property type="entry name" value="PROKAR_LIPOPROTEIN"/>
    <property type="match status" value="1"/>
</dbReference>
<feature type="domain" description="SnoaL-like" evidence="3">
    <location>
        <begin position="55"/>
        <end position="149"/>
    </location>
</feature>
<protein>
    <recommendedName>
        <fullName evidence="3">SnoaL-like domain-containing protein</fullName>
    </recommendedName>
</protein>
<name>A0A7W7WTQ0_9PSEU</name>
<sequence length="156" mass="16650">MRWYQRIVLVGAVLSAAACGTSEPTAGSPAGGTTAASVDAEPLSDADREAAPAVAQRFADAANAGDSAGVAATFAEDARFDSVGRIYPSRADIMDRFLDPEVIRAGGRYEVTGTRWNGSRYVVDYEFTTRGGGSETFYYEFLVRDGLIQDVIGRYS</sequence>
<evidence type="ECO:0000256" key="2">
    <source>
        <dbReference type="SAM" id="SignalP"/>
    </source>
</evidence>
<dbReference type="InterPro" id="IPR032710">
    <property type="entry name" value="NTF2-like_dom_sf"/>
</dbReference>
<evidence type="ECO:0000259" key="3">
    <source>
        <dbReference type="Pfam" id="PF12680"/>
    </source>
</evidence>
<evidence type="ECO:0000313" key="5">
    <source>
        <dbReference type="Proteomes" id="UP000542674"/>
    </source>
</evidence>
<evidence type="ECO:0000256" key="1">
    <source>
        <dbReference type="SAM" id="MobiDB-lite"/>
    </source>
</evidence>
<dbReference type="Gene3D" id="3.10.450.50">
    <property type="match status" value="1"/>
</dbReference>
<evidence type="ECO:0000313" key="4">
    <source>
        <dbReference type="EMBL" id="MBB4963410.1"/>
    </source>
</evidence>
<dbReference type="Proteomes" id="UP000542674">
    <property type="component" value="Unassembled WGS sequence"/>
</dbReference>
<proteinExistence type="predicted"/>
<dbReference type="RefSeq" id="WP_184666190.1">
    <property type="nucleotide sequence ID" value="NZ_BAABAI010000036.1"/>
</dbReference>
<dbReference type="SUPFAM" id="SSF54427">
    <property type="entry name" value="NTF2-like"/>
    <property type="match status" value="1"/>
</dbReference>